<keyword evidence="3" id="KW-1185">Reference proteome</keyword>
<dbReference type="InterPro" id="IPR038727">
    <property type="entry name" value="NadR/Ttd14_AAA_dom"/>
</dbReference>
<evidence type="ECO:0000313" key="2">
    <source>
        <dbReference type="EMBL" id="SEG51049.1"/>
    </source>
</evidence>
<accession>A0A1H6AQN1</accession>
<dbReference type="Proteomes" id="UP000236721">
    <property type="component" value="Unassembled WGS sequence"/>
</dbReference>
<dbReference type="EMBL" id="FNVG01000016">
    <property type="protein sequence ID" value="SEG51049.1"/>
    <property type="molecule type" value="Genomic_DNA"/>
</dbReference>
<feature type="domain" description="NadR/Ttd14 AAA" evidence="1">
    <location>
        <begin position="7"/>
        <end position="169"/>
    </location>
</feature>
<dbReference type="InterPro" id="IPR027417">
    <property type="entry name" value="P-loop_NTPase"/>
</dbReference>
<evidence type="ECO:0000313" key="3">
    <source>
        <dbReference type="Proteomes" id="UP000236721"/>
    </source>
</evidence>
<dbReference type="RefSeq" id="WP_103881347.1">
    <property type="nucleotide sequence ID" value="NZ_FNVG01000016.1"/>
</dbReference>
<name>A0A1H6AQN1_9VIBR</name>
<dbReference type="AlphaFoldDB" id="A0A1H6AQN1"/>
<protein>
    <submittedName>
        <fullName evidence="2">Predicted ATPase</fullName>
    </submittedName>
</protein>
<reference evidence="3" key="1">
    <citation type="submission" date="2016-10" db="EMBL/GenBank/DDBJ databases">
        <authorList>
            <person name="Varghese N."/>
            <person name="Submissions S."/>
        </authorList>
    </citation>
    <scope>NUCLEOTIDE SEQUENCE [LARGE SCALE GENOMIC DNA]</scope>
    <source>
        <strain evidence="3">CGMCC 1.7062</strain>
    </source>
</reference>
<evidence type="ECO:0000259" key="1">
    <source>
        <dbReference type="Pfam" id="PF13521"/>
    </source>
</evidence>
<dbReference type="Gene3D" id="3.40.50.300">
    <property type="entry name" value="P-loop containing nucleotide triphosphate hydrolases"/>
    <property type="match status" value="1"/>
</dbReference>
<proteinExistence type="predicted"/>
<organism evidence="2 3">
    <name type="scientific">Vibrio hangzhouensis</name>
    <dbReference type="NCBI Taxonomy" id="462991"/>
    <lineage>
        <taxon>Bacteria</taxon>
        <taxon>Pseudomonadati</taxon>
        <taxon>Pseudomonadota</taxon>
        <taxon>Gammaproteobacteria</taxon>
        <taxon>Vibrionales</taxon>
        <taxon>Vibrionaceae</taxon>
        <taxon>Vibrio</taxon>
    </lineage>
</organism>
<dbReference type="SUPFAM" id="SSF52540">
    <property type="entry name" value="P-loop containing nucleoside triphosphate hydrolases"/>
    <property type="match status" value="1"/>
</dbReference>
<sequence length="185" mass="21053">MSKHFPFIVSGGPGSGKSTLLDAISQQGFMTYPEVPRLLIEEQSQLDDGILPWRQLGPFAELCFVKMLQQRQLAQTHAVMSFVDRAIGDICAYLSLGELAIPETIQVQARQDYQPIVLFCKPTVQTYVQDEVRPYPFEQALVIHDELLRQYQTLGFHVVDIPFMAIDERVEFVLQLCQNYVDSLS</sequence>
<dbReference type="OrthoDB" id="5638848at2"/>
<dbReference type="Pfam" id="PF13521">
    <property type="entry name" value="AAA_28"/>
    <property type="match status" value="1"/>
</dbReference>
<gene>
    <name evidence="2" type="ORF">SAMN04488244_116105</name>
</gene>